<organism evidence="7 8">
    <name type="scientific">Clostridium felsineum</name>
    <dbReference type="NCBI Taxonomy" id="36839"/>
    <lineage>
        <taxon>Bacteria</taxon>
        <taxon>Bacillati</taxon>
        <taxon>Bacillota</taxon>
        <taxon>Clostridia</taxon>
        <taxon>Eubacteriales</taxon>
        <taxon>Clostridiaceae</taxon>
        <taxon>Clostridium</taxon>
    </lineage>
</organism>
<reference evidence="7 8" key="1">
    <citation type="submission" date="2022-04" db="EMBL/GenBank/DDBJ databases">
        <title>Genome sequence of C. roseum typestrain.</title>
        <authorList>
            <person name="Poehlein A."/>
            <person name="Schoch T."/>
            <person name="Duerre P."/>
            <person name="Daniel R."/>
        </authorList>
    </citation>
    <scope>NUCLEOTIDE SEQUENCE [LARGE SCALE GENOMIC DNA]</scope>
    <source>
        <strain evidence="7 8">DSM 7320</strain>
    </source>
</reference>
<evidence type="ECO:0000313" key="8">
    <source>
        <dbReference type="Proteomes" id="UP000190951"/>
    </source>
</evidence>
<dbReference type="STRING" id="84029.CROST_16450"/>
<dbReference type="GO" id="GO:0071973">
    <property type="term" value="P:bacterial-type flagellum-dependent cell motility"/>
    <property type="evidence" value="ECO:0007669"/>
    <property type="project" value="TreeGrafter"/>
</dbReference>
<dbReference type="InterPro" id="IPR036584">
    <property type="entry name" value="FliS_sf"/>
</dbReference>
<accession>A0A1S8L9N0</accession>
<dbReference type="EMBL" id="CP096983">
    <property type="protein sequence ID" value="URZ11307.1"/>
    <property type="molecule type" value="Genomic_DNA"/>
</dbReference>
<name>A0A1S8L9N0_9CLOT</name>
<dbReference type="PIRSF" id="PIRSF039090">
    <property type="entry name" value="Flis"/>
    <property type="match status" value="1"/>
</dbReference>
<comment type="subcellular location">
    <subcellularLocation>
        <location evidence="1 6">Cytoplasm</location>
        <location evidence="1 6">Cytosol</location>
    </subcellularLocation>
</comment>
<dbReference type="Gene3D" id="1.20.120.340">
    <property type="entry name" value="Flagellar protein FliS"/>
    <property type="match status" value="1"/>
</dbReference>
<dbReference type="AlphaFoldDB" id="A0A1S8L9N0"/>
<keyword evidence="4 6" id="KW-1005">Bacterial flagellum biogenesis</keyword>
<dbReference type="GO" id="GO:0005829">
    <property type="term" value="C:cytosol"/>
    <property type="evidence" value="ECO:0007669"/>
    <property type="project" value="UniProtKB-SubCell"/>
</dbReference>
<keyword evidence="3 6" id="KW-0963">Cytoplasm</keyword>
<dbReference type="PANTHER" id="PTHR34773:SF1">
    <property type="entry name" value="FLAGELLAR SECRETION CHAPERONE FLIS"/>
    <property type="match status" value="1"/>
</dbReference>
<dbReference type="Proteomes" id="UP000190951">
    <property type="component" value="Chromosome"/>
</dbReference>
<keyword evidence="7" id="KW-0282">Flagellum</keyword>
<proteinExistence type="inferred from homology"/>
<gene>
    <name evidence="7" type="primary">fliS</name>
    <name evidence="7" type="ORF">CROST_020240</name>
</gene>
<keyword evidence="5" id="KW-0143">Chaperone</keyword>
<dbReference type="PANTHER" id="PTHR34773">
    <property type="entry name" value="FLAGELLAR SECRETION CHAPERONE FLIS"/>
    <property type="match status" value="1"/>
</dbReference>
<sequence length="126" mass="14583">MYGSNAYKTYKNNSVTYASKEQLLLMLVDGAVKFSKMARKSMENNDIKNTHEYLIRVEDIFTELMACLDLSKAGEWGGDLFNLYSFINAQLVKANLKKDISILDETMPLIVEIRDMWHEAYKLSKR</sequence>
<keyword evidence="8" id="KW-1185">Reference proteome</keyword>
<dbReference type="Pfam" id="PF02561">
    <property type="entry name" value="FliS"/>
    <property type="match status" value="1"/>
</dbReference>
<dbReference type="NCBIfam" id="TIGR00208">
    <property type="entry name" value="fliS"/>
    <property type="match status" value="1"/>
</dbReference>
<comment type="similarity">
    <text evidence="2 6">Belongs to the FliS family.</text>
</comment>
<dbReference type="KEGG" id="crw:CROST_020240"/>
<evidence type="ECO:0000256" key="2">
    <source>
        <dbReference type="ARBA" id="ARBA00008787"/>
    </source>
</evidence>
<dbReference type="SUPFAM" id="SSF101116">
    <property type="entry name" value="Flagellar export chaperone FliS"/>
    <property type="match status" value="1"/>
</dbReference>
<evidence type="ECO:0000256" key="6">
    <source>
        <dbReference type="PIRNR" id="PIRNR039090"/>
    </source>
</evidence>
<evidence type="ECO:0000256" key="5">
    <source>
        <dbReference type="ARBA" id="ARBA00023186"/>
    </source>
</evidence>
<protein>
    <recommendedName>
        <fullName evidence="6">Flagellar secretion chaperone FliS</fullName>
    </recommendedName>
</protein>
<evidence type="ECO:0000256" key="1">
    <source>
        <dbReference type="ARBA" id="ARBA00004514"/>
    </source>
</evidence>
<keyword evidence="7" id="KW-0969">Cilium</keyword>
<dbReference type="CDD" id="cd16098">
    <property type="entry name" value="FliS"/>
    <property type="match status" value="1"/>
</dbReference>
<evidence type="ECO:0000313" key="7">
    <source>
        <dbReference type="EMBL" id="URZ11307.1"/>
    </source>
</evidence>
<dbReference type="RefSeq" id="WP_077834041.1">
    <property type="nucleotide sequence ID" value="NZ_CP096983.1"/>
</dbReference>
<evidence type="ECO:0000256" key="3">
    <source>
        <dbReference type="ARBA" id="ARBA00022490"/>
    </source>
</evidence>
<dbReference type="GO" id="GO:0044780">
    <property type="term" value="P:bacterial-type flagellum assembly"/>
    <property type="evidence" value="ECO:0007669"/>
    <property type="project" value="InterPro"/>
</dbReference>
<dbReference type="InterPro" id="IPR003713">
    <property type="entry name" value="FliS"/>
</dbReference>
<keyword evidence="7" id="KW-0966">Cell projection</keyword>
<evidence type="ECO:0000256" key="4">
    <source>
        <dbReference type="ARBA" id="ARBA00022795"/>
    </source>
</evidence>